<keyword evidence="3" id="KW-1185">Reference proteome</keyword>
<dbReference type="Proteomes" id="UP000499080">
    <property type="component" value="Unassembled WGS sequence"/>
</dbReference>
<name>A0A4Y2QQN4_ARAVE</name>
<dbReference type="EMBL" id="BGPR01014535">
    <property type="protein sequence ID" value="GBN65627.1"/>
    <property type="molecule type" value="Genomic_DNA"/>
</dbReference>
<dbReference type="EMBL" id="BGPR01014528">
    <property type="protein sequence ID" value="GBN65576.1"/>
    <property type="molecule type" value="Genomic_DNA"/>
</dbReference>
<dbReference type="AlphaFoldDB" id="A0A4Y2QQN4"/>
<accession>A0A4Y2QQN4</accession>
<protein>
    <submittedName>
        <fullName evidence="1">Uncharacterized protein</fullName>
    </submittedName>
</protein>
<proteinExistence type="predicted"/>
<reference evidence="1 3" key="1">
    <citation type="journal article" date="2019" name="Sci. Rep.">
        <title>Orb-weaving spider Araneus ventricosus genome elucidates the spidroin gene catalogue.</title>
        <authorList>
            <person name="Kono N."/>
            <person name="Nakamura H."/>
            <person name="Ohtoshi R."/>
            <person name="Moran D.A.P."/>
            <person name="Shinohara A."/>
            <person name="Yoshida Y."/>
            <person name="Fujiwara M."/>
            <person name="Mori M."/>
            <person name="Tomita M."/>
            <person name="Arakawa K."/>
        </authorList>
    </citation>
    <scope>NUCLEOTIDE SEQUENCE [LARGE SCALE GENOMIC DNA]</scope>
</reference>
<evidence type="ECO:0000313" key="1">
    <source>
        <dbReference type="EMBL" id="GBN65576.1"/>
    </source>
</evidence>
<evidence type="ECO:0000313" key="3">
    <source>
        <dbReference type="Proteomes" id="UP000499080"/>
    </source>
</evidence>
<comment type="caution">
    <text evidence="1">The sequence shown here is derived from an EMBL/GenBank/DDBJ whole genome shotgun (WGS) entry which is preliminary data.</text>
</comment>
<gene>
    <name evidence="1" type="ORF">AVEN_237947_1</name>
    <name evidence="2" type="ORF">AVEN_58613_1</name>
</gene>
<sequence>MKELFEEFFQIGNAPLRLSKSAAAEDSQLKCQNGYRAADDTSLVLREQIICNCSKSFSLRVSKFQIRTPSKVGMSNLREQERYWTTIDLRQSC</sequence>
<organism evidence="1 3">
    <name type="scientific">Araneus ventricosus</name>
    <name type="common">Orbweaver spider</name>
    <name type="synonym">Epeira ventricosa</name>
    <dbReference type="NCBI Taxonomy" id="182803"/>
    <lineage>
        <taxon>Eukaryota</taxon>
        <taxon>Metazoa</taxon>
        <taxon>Ecdysozoa</taxon>
        <taxon>Arthropoda</taxon>
        <taxon>Chelicerata</taxon>
        <taxon>Arachnida</taxon>
        <taxon>Araneae</taxon>
        <taxon>Araneomorphae</taxon>
        <taxon>Entelegynae</taxon>
        <taxon>Araneoidea</taxon>
        <taxon>Araneidae</taxon>
        <taxon>Araneus</taxon>
    </lineage>
</organism>
<evidence type="ECO:0000313" key="2">
    <source>
        <dbReference type="EMBL" id="GBN65627.1"/>
    </source>
</evidence>